<dbReference type="InterPro" id="IPR012507">
    <property type="entry name" value="YibE_F"/>
</dbReference>
<evidence type="ECO:0000313" key="2">
    <source>
        <dbReference type="EMBL" id="NYB75816.1"/>
    </source>
</evidence>
<dbReference type="RefSeq" id="WP_179239533.1">
    <property type="nucleotide sequence ID" value="NZ_JACBNQ010000029.1"/>
</dbReference>
<dbReference type="EMBL" id="JACBNQ010000029">
    <property type="protein sequence ID" value="NYB75816.1"/>
    <property type="molecule type" value="Genomic_DNA"/>
</dbReference>
<sequence length="39" mass="4082">MYCLFNSEAVATEILRSMAGSIGIIITVPVTAIISGLLI</sequence>
<organism evidence="2 3">
    <name type="scientific">Sedimentibacter hydroxybenzoicus DSM 7310</name>
    <dbReference type="NCBI Taxonomy" id="1123245"/>
    <lineage>
        <taxon>Bacteria</taxon>
        <taxon>Bacillati</taxon>
        <taxon>Bacillota</taxon>
        <taxon>Tissierellia</taxon>
        <taxon>Sedimentibacter</taxon>
    </lineage>
</organism>
<dbReference type="AlphaFoldDB" id="A0A974GY38"/>
<evidence type="ECO:0000256" key="1">
    <source>
        <dbReference type="SAM" id="Phobius"/>
    </source>
</evidence>
<keyword evidence="1" id="KW-0812">Transmembrane</keyword>
<name>A0A974GY38_SEDHY</name>
<keyword evidence="1" id="KW-1133">Transmembrane helix</keyword>
<evidence type="ECO:0000313" key="3">
    <source>
        <dbReference type="Proteomes" id="UP000611629"/>
    </source>
</evidence>
<reference evidence="2" key="1">
    <citation type="submission" date="2020-07" db="EMBL/GenBank/DDBJ databases">
        <title>Genomic analysis of a strain of Sedimentibacter Hydroxybenzoicus DSM7310.</title>
        <authorList>
            <person name="Ma S."/>
        </authorList>
    </citation>
    <scope>NUCLEOTIDE SEQUENCE</scope>
    <source>
        <strain evidence="2">DSM 7310</strain>
    </source>
</reference>
<accession>A0A974GY38</accession>
<protein>
    <submittedName>
        <fullName evidence="2">YibE/F family protein</fullName>
    </submittedName>
</protein>
<gene>
    <name evidence="2" type="ORF">HZF24_16830</name>
</gene>
<comment type="caution">
    <text evidence="2">The sequence shown here is derived from an EMBL/GenBank/DDBJ whole genome shotgun (WGS) entry which is preliminary data.</text>
</comment>
<dbReference type="Proteomes" id="UP000611629">
    <property type="component" value="Unassembled WGS sequence"/>
</dbReference>
<proteinExistence type="predicted"/>
<keyword evidence="1" id="KW-0472">Membrane</keyword>
<dbReference type="Pfam" id="PF07907">
    <property type="entry name" value="YibE_F"/>
    <property type="match status" value="1"/>
</dbReference>
<feature type="transmembrane region" description="Helical" evidence="1">
    <location>
        <begin position="14"/>
        <end position="38"/>
    </location>
</feature>
<keyword evidence="3" id="KW-1185">Reference proteome</keyword>